<name>A0AAP8MC05_9GAMM</name>
<dbReference type="InterPro" id="IPR011042">
    <property type="entry name" value="6-blade_b-propeller_TolB-like"/>
</dbReference>
<dbReference type="EMBL" id="PKUR01000005">
    <property type="protein sequence ID" value="PLW84817.1"/>
    <property type="molecule type" value="Genomic_DNA"/>
</dbReference>
<dbReference type="SUPFAM" id="SSF63825">
    <property type="entry name" value="YWTD domain"/>
    <property type="match status" value="1"/>
</dbReference>
<dbReference type="InterPro" id="IPR045474">
    <property type="entry name" value="GEVED"/>
</dbReference>
<dbReference type="Gene3D" id="2.120.10.30">
    <property type="entry name" value="TolB, C-terminal domain"/>
    <property type="match status" value="1"/>
</dbReference>
<organism evidence="5 6">
    <name type="scientific">Halioglobus japonicus</name>
    <dbReference type="NCBI Taxonomy" id="930805"/>
    <lineage>
        <taxon>Bacteria</taxon>
        <taxon>Pseudomonadati</taxon>
        <taxon>Pseudomonadota</taxon>
        <taxon>Gammaproteobacteria</taxon>
        <taxon>Cellvibrionales</taxon>
        <taxon>Halieaceae</taxon>
        <taxon>Halioglobus</taxon>
    </lineage>
</organism>
<accession>A0AAP8MC05</accession>
<gene>
    <name evidence="5" type="ORF">C0029_17610</name>
</gene>
<feature type="domain" description="DUF6923" evidence="4">
    <location>
        <begin position="37"/>
        <end position="259"/>
    </location>
</feature>
<proteinExistence type="predicted"/>
<dbReference type="RefSeq" id="WP_084197725.1">
    <property type="nucleotide sequence ID" value="NZ_BMYL01000006.1"/>
</dbReference>
<dbReference type="KEGG" id="hja:BST95_00545"/>
<dbReference type="Pfam" id="PF21959">
    <property type="entry name" value="DUF6923"/>
    <property type="match status" value="1"/>
</dbReference>
<dbReference type="Proteomes" id="UP000235162">
    <property type="component" value="Unassembled WGS sequence"/>
</dbReference>
<feature type="domain" description="GEVED" evidence="3">
    <location>
        <begin position="351"/>
        <end position="424"/>
    </location>
</feature>
<keyword evidence="6" id="KW-1185">Reference proteome</keyword>
<protein>
    <submittedName>
        <fullName evidence="5">LruC domain-containing protein</fullName>
    </submittedName>
</protein>
<feature type="domain" description="DUF4842" evidence="2">
    <location>
        <begin position="484"/>
        <end position="691"/>
    </location>
</feature>
<feature type="chain" id="PRO_5042967108" evidence="1">
    <location>
        <begin position="26"/>
        <end position="704"/>
    </location>
</feature>
<evidence type="ECO:0000256" key="1">
    <source>
        <dbReference type="SAM" id="SignalP"/>
    </source>
</evidence>
<keyword evidence="1" id="KW-0732">Signal</keyword>
<feature type="signal peptide" evidence="1">
    <location>
        <begin position="1"/>
        <end position="25"/>
    </location>
</feature>
<dbReference type="InterPro" id="IPR032295">
    <property type="entry name" value="DUF4842"/>
</dbReference>
<evidence type="ECO:0000313" key="5">
    <source>
        <dbReference type="EMBL" id="PLW84817.1"/>
    </source>
</evidence>
<dbReference type="NCBIfam" id="TIGR04456">
    <property type="entry name" value="LruC_dom"/>
    <property type="match status" value="1"/>
</dbReference>
<evidence type="ECO:0000313" key="6">
    <source>
        <dbReference type="Proteomes" id="UP000235162"/>
    </source>
</evidence>
<sequence length="704" mass="76012">MRVTKGLLNVSLSTSLMCLSGIVNASPFSSCPTQAFLVQGSTAKLYGVDLSTGYVETLATNIGTSSKYNGVGFNYEDGYMYGWSYQHKTIARLGEDYSLTPLTLTQLIDDNFFVGDVSISGSDYYIYKRGSGGTHGLWRISLDESSGNYLNPQRITDGSSLSLSIYDMAFHPSNGTLYSVTSAGDLVAINPDNGTVNFMGRLPERGTFGAVYFDLDGRLYFSRNTDGRIFRVDVSSSDLEVEPYAQGPKSFQNDGARCALAPVAPLPTTEIDFGDAPDSYGTTFDSNGARHQLEDGAPILGNLVDSEVQAPLGVESDDSMGSDDEDGVSFITDIAAGQKALISVKTTGNGYVNAWIDFNINGEFEDDEQILQGRVINDETQVLSLDMPADLQTGSSWARFRVSDTPKLPPTGGASGGEVEDYPVELYGRRVTTSFYPSESGSVTLAYEDLWPATGDYDMNDLVMSYSTQLNTVALDNDPANRSVYSIEVSGEILAIGASIHSGFAVEIPGLPRSAVDQDNMSLKINGTYQTRAFLEEGAGYENAVFIVYDDAHDYVTRGEGCEFFRTEDYCGGTSESRFTLSVPVSGDVSDDAIDDLLFNPFIFGESARRVEVHLKGKPPTGKADTSLLGSGDDASNPSAGRYYQTASGLPFAIVIGDSWDHPEEAHDIAQTYPSFEPYASSGGSANSDWYRTENAVTSKLFQE</sequence>
<evidence type="ECO:0000259" key="2">
    <source>
        <dbReference type="Pfam" id="PF16130"/>
    </source>
</evidence>
<dbReference type="AlphaFoldDB" id="A0AAP8MC05"/>
<evidence type="ECO:0000259" key="4">
    <source>
        <dbReference type="Pfam" id="PF21959"/>
    </source>
</evidence>
<dbReference type="InterPro" id="IPR031025">
    <property type="entry name" value="LruC_dom"/>
</dbReference>
<reference evidence="5 6" key="1">
    <citation type="submission" date="2018-01" db="EMBL/GenBank/DDBJ databases">
        <title>The draft genome sequence of Halioglobus japonicus S1-36.</title>
        <authorList>
            <person name="Du Z.-J."/>
            <person name="Shi M.-J."/>
        </authorList>
    </citation>
    <scope>NUCLEOTIDE SEQUENCE [LARGE SCALE GENOMIC DNA]</scope>
    <source>
        <strain evidence="5 6">S1-36</strain>
    </source>
</reference>
<dbReference type="InterPro" id="IPR054215">
    <property type="entry name" value="DUF6923"/>
</dbReference>
<dbReference type="Pfam" id="PF20009">
    <property type="entry name" value="GEVED"/>
    <property type="match status" value="1"/>
</dbReference>
<dbReference type="Pfam" id="PF16130">
    <property type="entry name" value="DUF4842"/>
    <property type="match status" value="1"/>
</dbReference>
<evidence type="ECO:0000259" key="3">
    <source>
        <dbReference type="Pfam" id="PF20009"/>
    </source>
</evidence>
<comment type="caution">
    <text evidence="5">The sequence shown here is derived from an EMBL/GenBank/DDBJ whole genome shotgun (WGS) entry which is preliminary data.</text>
</comment>